<dbReference type="GO" id="GO:0016020">
    <property type="term" value="C:membrane"/>
    <property type="evidence" value="ECO:0007669"/>
    <property type="project" value="TreeGrafter"/>
</dbReference>
<dbReference type="InterPro" id="IPR000073">
    <property type="entry name" value="AB_hydrolase_1"/>
</dbReference>
<dbReference type="SUPFAM" id="SSF53474">
    <property type="entry name" value="alpha/beta-Hydrolases"/>
    <property type="match status" value="1"/>
</dbReference>
<dbReference type="InterPro" id="IPR029058">
    <property type="entry name" value="AB_hydrolase_fold"/>
</dbReference>
<reference evidence="4 5" key="1">
    <citation type="submission" date="2019-10" db="EMBL/GenBank/DDBJ databases">
        <title>Streptomyces sp. strain GY16 isolated from leaves of Broussonetia papyrifera.</title>
        <authorList>
            <person name="Mo P."/>
        </authorList>
    </citation>
    <scope>NUCLEOTIDE SEQUENCE [LARGE SCALE GENOMIC DNA]</scope>
    <source>
        <strain evidence="4 5">GY16</strain>
    </source>
</reference>
<organism evidence="4 5">
    <name type="scientific">Streptomyces phaeolivaceus</name>
    <dbReference type="NCBI Taxonomy" id="2653200"/>
    <lineage>
        <taxon>Bacteria</taxon>
        <taxon>Bacillati</taxon>
        <taxon>Actinomycetota</taxon>
        <taxon>Actinomycetes</taxon>
        <taxon>Kitasatosporales</taxon>
        <taxon>Streptomycetaceae</taxon>
        <taxon>Streptomyces</taxon>
    </lineage>
</organism>
<dbReference type="Gene3D" id="3.40.50.1820">
    <property type="entry name" value="alpha/beta hydrolase"/>
    <property type="match status" value="1"/>
</dbReference>
<keyword evidence="5" id="KW-1185">Reference proteome</keyword>
<accession>A0A5P8KFX9</accession>
<evidence type="ECO:0000259" key="3">
    <source>
        <dbReference type="Pfam" id="PF12697"/>
    </source>
</evidence>
<proteinExistence type="predicted"/>
<evidence type="ECO:0000256" key="2">
    <source>
        <dbReference type="SAM" id="MobiDB-lite"/>
    </source>
</evidence>
<dbReference type="PANTHER" id="PTHR43798">
    <property type="entry name" value="MONOACYLGLYCEROL LIPASE"/>
    <property type="match status" value="1"/>
</dbReference>
<dbReference type="RefSeq" id="WP_152172996.1">
    <property type="nucleotide sequence ID" value="NZ_CP045096.1"/>
</dbReference>
<dbReference type="GO" id="GO:0016787">
    <property type="term" value="F:hydrolase activity"/>
    <property type="evidence" value="ECO:0007669"/>
    <property type="project" value="UniProtKB-KW"/>
</dbReference>
<keyword evidence="1 4" id="KW-0378">Hydrolase</keyword>
<dbReference type="PANTHER" id="PTHR43798:SF31">
    <property type="entry name" value="AB HYDROLASE SUPERFAMILY PROTEIN YCLE"/>
    <property type="match status" value="1"/>
</dbReference>
<dbReference type="Proteomes" id="UP000327294">
    <property type="component" value="Chromosome"/>
</dbReference>
<dbReference type="EMBL" id="CP045096">
    <property type="protein sequence ID" value="QFR01669.1"/>
    <property type="molecule type" value="Genomic_DNA"/>
</dbReference>
<dbReference type="InterPro" id="IPR050266">
    <property type="entry name" value="AB_hydrolase_sf"/>
</dbReference>
<dbReference type="Pfam" id="PF12697">
    <property type="entry name" value="Abhydrolase_6"/>
    <property type="match status" value="1"/>
</dbReference>
<dbReference type="PRINTS" id="PR00111">
    <property type="entry name" value="ABHYDROLASE"/>
</dbReference>
<dbReference type="KEGG" id="sphv:F9278_41960"/>
<evidence type="ECO:0000313" key="5">
    <source>
        <dbReference type="Proteomes" id="UP000327294"/>
    </source>
</evidence>
<dbReference type="AlphaFoldDB" id="A0A5P8KFX9"/>
<name>A0A5P8KFX9_9ACTN</name>
<protein>
    <submittedName>
        <fullName evidence="4">Alpha/beta fold hydrolase</fullName>
    </submittedName>
</protein>
<feature type="domain" description="AB hydrolase-1" evidence="3">
    <location>
        <begin position="33"/>
        <end position="259"/>
    </location>
</feature>
<feature type="region of interest" description="Disordered" evidence="2">
    <location>
        <begin position="12"/>
        <end position="31"/>
    </location>
</feature>
<sequence>MIHPDARVTRVRVGHDDVSAHDTGAPDDPRAPIVLVHGTGGTTRGHFETVYPLLAQHHRVIGIDLATPAGARLDVSDLGDQVLAVLRDRSPARPAHLVGYSLGAVVAAEVAAREPLAVESLVLLAGWVRTDNQQRLRNDLWHALRSLDDDGDALARFRVFTAHGQPYLSRRSAAQIEELVTARRPQRIPPEVMDLNRRVDLTAVLGAIQAPTLVVGAIHDQMVPFQHAERMLGAIADARLAAVSSGHAMTIERPAQIASLVLDFVASPRARPAGSVLPALTV</sequence>
<evidence type="ECO:0000313" key="4">
    <source>
        <dbReference type="EMBL" id="QFR01669.1"/>
    </source>
</evidence>
<gene>
    <name evidence="4" type="ORF">F9278_41960</name>
</gene>
<evidence type="ECO:0000256" key="1">
    <source>
        <dbReference type="ARBA" id="ARBA00022801"/>
    </source>
</evidence>